<feature type="domain" description="Endonuclease/exonuclease/phosphatase" evidence="2">
    <location>
        <begin position="56"/>
        <end position="267"/>
    </location>
</feature>
<dbReference type="PANTHER" id="PTHR14859:SF15">
    <property type="entry name" value="ENDONUCLEASE_EXONUCLEASE_PHOSPHATASE DOMAIN-CONTAINING PROTEIN"/>
    <property type="match status" value="1"/>
</dbReference>
<dbReference type="GO" id="GO:0004519">
    <property type="term" value="F:endonuclease activity"/>
    <property type="evidence" value="ECO:0007669"/>
    <property type="project" value="UniProtKB-KW"/>
</dbReference>
<dbReference type="InterPro" id="IPR005135">
    <property type="entry name" value="Endo/exonuclease/phosphatase"/>
</dbReference>
<reference evidence="3 4" key="1">
    <citation type="submission" date="2024-09" db="EMBL/GenBank/DDBJ databases">
        <authorList>
            <person name="Sun Q."/>
            <person name="Mori K."/>
        </authorList>
    </citation>
    <scope>NUCLEOTIDE SEQUENCE [LARGE SCALE GENOMIC DNA]</scope>
    <source>
        <strain evidence="3 4">NCAIM B.01794</strain>
    </source>
</reference>
<proteinExistence type="predicted"/>
<keyword evidence="4" id="KW-1185">Reference proteome</keyword>
<keyword evidence="3" id="KW-0255">Endonuclease</keyword>
<name>A0ABV6SHT7_AZOPA</name>
<gene>
    <name evidence="3" type="ORF">ACFFGX_05660</name>
</gene>
<dbReference type="RefSeq" id="WP_376943681.1">
    <property type="nucleotide sequence ID" value="NZ_CP171449.1"/>
</dbReference>
<dbReference type="EMBL" id="JBHLSS010000036">
    <property type="protein sequence ID" value="MFC0709101.1"/>
    <property type="molecule type" value="Genomic_DNA"/>
</dbReference>
<dbReference type="InterPro" id="IPR036691">
    <property type="entry name" value="Endo/exonu/phosph_ase_sf"/>
</dbReference>
<organism evidence="3 4">
    <name type="scientific">Azorhizophilus paspali</name>
    <name type="common">Azotobacter paspali</name>
    <dbReference type="NCBI Taxonomy" id="69963"/>
    <lineage>
        <taxon>Bacteria</taxon>
        <taxon>Pseudomonadati</taxon>
        <taxon>Pseudomonadota</taxon>
        <taxon>Gammaproteobacteria</taxon>
        <taxon>Pseudomonadales</taxon>
        <taxon>Pseudomonadaceae</taxon>
        <taxon>Azorhizophilus</taxon>
    </lineage>
</organism>
<evidence type="ECO:0000256" key="1">
    <source>
        <dbReference type="SAM" id="MobiDB-lite"/>
    </source>
</evidence>
<comment type="caution">
    <text evidence="3">The sequence shown here is derived from an EMBL/GenBank/DDBJ whole genome shotgun (WGS) entry which is preliminary data.</text>
</comment>
<evidence type="ECO:0000313" key="4">
    <source>
        <dbReference type="Proteomes" id="UP001589891"/>
    </source>
</evidence>
<dbReference type="InterPro" id="IPR051916">
    <property type="entry name" value="GPI-anchor_lipid_remodeler"/>
</dbReference>
<dbReference type="PANTHER" id="PTHR14859">
    <property type="entry name" value="CALCOFLUOR WHITE HYPERSENSITIVE PROTEIN PRECURSOR"/>
    <property type="match status" value="1"/>
</dbReference>
<evidence type="ECO:0000259" key="2">
    <source>
        <dbReference type="Pfam" id="PF03372"/>
    </source>
</evidence>
<keyword evidence="3" id="KW-0378">Hydrolase</keyword>
<dbReference type="SUPFAM" id="SSF56219">
    <property type="entry name" value="DNase I-like"/>
    <property type="match status" value="1"/>
</dbReference>
<dbReference type="Proteomes" id="UP001589891">
    <property type="component" value="Unassembled WGS sequence"/>
</dbReference>
<feature type="region of interest" description="Disordered" evidence="1">
    <location>
        <begin position="1"/>
        <end position="24"/>
    </location>
</feature>
<protein>
    <submittedName>
        <fullName evidence="3">Endonuclease/exonuclease/phosphatase family protein</fullName>
    </submittedName>
</protein>
<dbReference type="Gene3D" id="3.60.10.10">
    <property type="entry name" value="Endonuclease/exonuclease/phosphatase"/>
    <property type="match status" value="1"/>
</dbReference>
<keyword evidence="3" id="KW-0540">Nuclease</keyword>
<dbReference type="Pfam" id="PF03372">
    <property type="entry name" value="Exo_endo_phos"/>
    <property type="match status" value="1"/>
</dbReference>
<sequence length="276" mass="31427">MTTESRLDRPSPAPQPGAETRCRKAHGEEQCVDSLHILTVNTHKGFTALNRRFILHELRKAVRDVSADLVFLQEVLGTHERHARHHRDWPETPHYAFLAESMWGDFAYGRNVVYPDGDHGNAVLSKYPIQRHRNLDISVPGPERRGLLHCELEVPGQPEVHAICVHLGLLESHRQKQLGLLCELIGSLPAQARILVAGDFNDWRLRASARLRDCGLIEVFEHSHGHCARSFPARLPLLRLDRIYVRNLEPLHARVLSHTPWPHLSDHLPLAAEVRL</sequence>
<evidence type="ECO:0000313" key="3">
    <source>
        <dbReference type="EMBL" id="MFC0709101.1"/>
    </source>
</evidence>
<accession>A0ABV6SHT7</accession>